<feature type="domain" description="CobE/GbiG C-terminal" evidence="1">
    <location>
        <begin position="2"/>
        <end position="117"/>
    </location>
</feature>
<dbReference type="Proteomes" id="UP001138661">
    <property type="component" value="Unassembled WGS sequence"/>
</dbReference>
<evidence type="ECO:0000313" key="3">
    <source>
        <dbReference type="Proteomes" id="UP001138661"/>
    </source>
</evidence>
<dbReference type="Pfam" id="PF01890">
    <property type="entry name" value="CbiG_C"/>
    <property type="match status" value="1"/>
</dbReference>
<protein>
    <submittedName>
        <fullName evidence="2">Cobalamin biosynthesis protein</fullName>
    </submittedName>
</protein>
<sequence length="122" mass="12775">MIVAGFGFRKSASVGSLRNAYDRARADAHPDLLAAPDDKITVKAFRLFADEVGRPVRGVPADVLEQQSTVTQSLASLVERNIGSVAEAAALAAAGPGAKLLTERHISADKLATCALAMRETT</sequence>
<evidence type="ECO:0000313" key="2">
    <source>
        <dbReference type="EMBL" id="MBW4709106.1"/>
    </source>
</evidence>
<dbReference type="EMBL" id="JAHXDN010000004">
    <property type="protein sequence ID" value="MBW4709106.1"/>
    <property type="molecule type" value="Genomic_DNA"/>
</dbReference>
<comment type="caution">
    <text evidence="2">The sequence shown here is derived from an EMBL/GenBank/DDBJ whole genome shotgun (WGS) entry which is preliminary data.</text>
</comment>
<organism evidence="2 3">
    <name type="scientific">Roseobacter insulae</name>
    <dbReference type="NCBI Taxonomy" id="2859783"/>
    <lineage>
        <taxon>Bacteria</taxon>
        <taxon>Pseudomonadati</taxon>
        <taxon>Pseudomonadota</taxon>
        <taxon>Alphaproteobacteria</taxon>
        <taxon>Rhodobacterales</taxon>
        <taxon>Roseobacteraceae</taxon>
        <taxon>Roseobacter</taxon>
    </lineage>
</organism>
<reference evidence="2" key="1">
    <citation type="submission" date="2021-07" db="EMBL/GenBank/DDBJ databases">
        <title>Roseobacter insulae sp. nov., isolated from a tidal flat.</title>
        <authorList>
            <person name="Park S."/>
            <person name="Yoon J.-H."/>
        </authorList>
    </citation>
    <scope>NUCLEOTIDE SEQUENCE</scope>
    <source>
        <strain evidence="2">YSTF-M11</strain>
    </source>
</reference>
<dbReference type="AlphaFoldDB" id="A0A9X1FWZ8"/>
<dbReference type="GO" id="GO:0009236">
    <property type="term" value="P:cobalamin biosynthetic process"/>
    <property type="evidence" value="ECO:0007669"/>
    <property type="project" value="InterPro"/>
</dbReference>
<proteinExistence type="predicted"/>
<dbReference type="RefSeq" id="WP_219504283.1">
    <property type="nucleotide sequence ID" value="NZ_JAHXDN010000004.1"/>
</dbReference>
<keyword evidence="3" id="KW-1185">Reference proteome</keyword>
<dbReference type="InterPro" id="IPR002750">
    <property type="entry name" value="CobE/GbiG_C"/>
</dbReference>
<evidence type="ECO:0000259" key="1">
    <source>
        <dbReference type="Pfam" id="PF01890"/>
    </source>
</evidence>
<name>A0A9X1FWZ8_9RHOB</name>
<accession>A0A9X1FWZ8</accession>
<gene>
    <name evidence="2" type="ORF">KX928_15045</name>
</gene>